<sequence>MQDAYGLDFIAAELRDERLFTAEIIEVLKHYFQLPHAVAQQLVVSYFRADMAEFLPDPDDEESVEMYWGTLMHFGGPYWYARHLLAGAPPDVQALSSGFGAVDTHDEPALPADYAAWAGPIRAQLRSLL</sequence>
<organism evidence="1 2">
    <name type="scientific">Deinococcus maricopensis (strain DSM 21211 / LMG 22137 / NRRL B-23946 / LB-34)</name>
    <dbReference type="NCBI Taxonomy" id="709986"/>
    <lineage>
        <taxon>Bacteria</taxon>
        <taxon>Thermotogati</taxon>
        <taxon>Deinococcota</taxon>
        <taxon>Deinococci</taxon>
        <taxon>Deinococcales</taxon>
        <taxon>Deinococcaceae</taxon>
        <taxon>Deinococcus</taxon>
    </lineage>
</organism>
<evidence type="ECO:0000313" key="1">
    <source>
        <dbReference type="EMBL" id="ADV67271.1"/>
    </source>
</evidence>
<proteinExistence type="predicted"/>
<reference evidence="1 2" key="1">
    <citation type="journal article" date="2011" name="Stand. Genomic Sci.">
        <title>Complete genome sequence of Deinococcus maricopensis type strain (LB-34).</title>
        <authorList>
            <person name="Pukall R."/>
            <person name="Zeytun A."/>
            <person name="Lucas S."/>
            <person name="Lapidus A."/>
            <person name="Hammon N."/>
            <person name="Deshpande S."/>
            <person name="Nolan M."/>
            <person name="Cheng J.F."/>
            <person name="Pitluck S."/>
            <person name="Liolios K."/>
            <person name="Pagani I."/>
            <person name="Mikhailova N."/>
            <person name="Ivanova N."/>
            <person name="Mavromatis K."/>
            <person name="Pati A."/>
            <person name="Tapia R."/>
            <person name="Han C."/>
            <person name="Goodwin L."/>
            <person name="Chen A."/>
            <person name="Palaniappan K."/>
            <person name="Land M."/>
            <person name="Hauser L."/>
            <person name="Chang Y.J."/>
            <person name="Jeffries C.D."/>
            <person name="Brambilla E.M."/>
            <person name="Rohde M."/>
            <person name="Goker M."/>
            <person name="Detter J.C."/>
            <person name="Woyke T."/>
            <person name="Bristow J."/>
            <person name="Eisen J.A."/>
            <person name="Markowitz V."/>
            <person name="Hugenholtz P."/>
            <person name="Kyrpides N.C."/>
            <person name="Klenk H.P."/>
        </authorList>
    </citation>
    <scope>NUCLEOTIDE SEQUENCE [LARGE SCALE GENOMIC DNA]</scope>
    <source>
        <strain evidence="2">DSM 21211 / LMG 22137 / NRRL B-23946 / LB-34</strain>
    </source>
</reference>
<evidence type="ECO:0000313" key="2">
    <source>
        <dbReference type="Proteomes" id="UP000008635"/>
    </source>
</evidence>
<gene>
    <name evidence="1" type="ordered locus">Deima_1622</name>
</gene>
<dbReference type="Proteomes" id="UP000008635">
    <property type="component" value="Chromosome"/>
</dbReference>
<dbReference type="HOGENOM" id="CLU_1945225_0_0_0"/>
<dbReference type="KEGG" id="dmr:Deima_1622"/>
<dbReference type="STRING" id="709986.Deima_1622"/>
<accession>E8U882</accession>
<keyword evidence="2" id="KW-1185">Reference proteome</keyword>
<name>E8U882_DEIML</name>
<dbReference type="EMBL" id="CP002454">
    <property type="protein sequence ID" value="ADV67271.1"/>
    <property type="molecule type" value="Genomic_DNA"/>
</dbReference>
<protein>
    <submittedName>
        <fullName evidence="1">Uncharacterized protein</fullName>
    </submittedName>
</protein>
<dbReference type="AlphaFoldDB" id="E8U882"/>
<reference evidence="2" key="2">
    <citation type="submission" date="2011-01" db="EMBL/GenBank/DDBJ databases">
        <title>The complete genome of Deinococcus maricopensis DSM 21211.</title>
        <authorList>
            <consortium name="US DOE Joint Genome Institute (JGI-PGF)"/>
            <person name="Lucas S."/>
            <person name="Copeland A."/>
            <person name="Lapidus A."/>
            <person name="Goodwin L."/>
            <person name="Pitluck S."/>
            <person name="Kyrpides N."/>
            <person name="Mavromatis K."/>
            <person name="Pagani I."/>
            <person name="Ivanova N."/>
            <person name="Ovchinnikova G."/>
            <person name="Zeytun A."/>
            <person name="Detter J.C."/>
            <person name="Han C."/>
            <person name="Land M."/>
            <person name="Hauser L."/>
            <person name="Markowitz V."/>
            <person name="Cheng J.-F."/>
            <person name="Hugenholtz P."/>
            <person name="Woyke T."/>
            <person name="Wu D."/>
            <person name="Pukall R."/>
            <person name="Gehrich-Schroeter G."/>
            <person name="Brambilla E."/>
            <person name="Klenk H.-P."/>
            <person name="Eisen J.A."/>
        </authorList>
    </citation>
    <scope>NUCLEOTIDE SEQUENCE [LARGE SCALE GENOMIC DNA]</scope>
    <source>
        <strain evidence="2">DSM 21211 / LMG 22137 / NRRL B-23946 / LB-34</strain>
    </source>
</reference>